<dbReference type="EMBL" id="JAUDZG010000001">
    <property type="protein sequence ID" value="KAK3311056.1"/>
    <property type="molecule type" value="Genomic_DNA"/>
</dbReference>
<evidence type="ECO:0000313" key="3">
    <source>
        <dbReference type="Proteomes" id="UP001273166"/>
    </source>
</evidence>
<evidence type="ECO:0000256" key="1">
    <source>
        <dbReference type="SAM" id="MobiDB-lite"/>
    </source>
</evidence>
<dbReference type="AlphaFoldDB" id="A0AAJ0M6N0"/>
<name>A0AAJ0M6N0_9PEZI</name>
<comment type="caution">
    <text evidence="2">The sequence shown here is derived from an EMBL/GenBank/DDBJ whole genome shotgun (WGS) entry which is preliminary data.</text>
</comment>
<protein>
    <submittedName>
        <fullName evidence="2">Uncharacterized protein</fullName>
    </submittedName>
</protein>
<proteinExistence type="predicted"/>
<gene>
    <name evidence="2" type="ORF">B0T15DRAFT_548212</name>
</gene>
<organism evidence="2 3">
    <name type="scientific">Chaetomium strumarium</name>
    <dbReference type="NCBI Taxonomy" id="1170767"/>
    <lineage>
        <taxon>Eukaryota</taxon>
        <taxon>Fungi</taxon>
        <taxon>Dikarya</taxon>
        <taxon>Ascomycota</taxon>
        <taxon>Pezizomycotina</taxon>
        <taxon>Sordariomycetes</taxon>
        <taxon>Sordariomycetidae</taxon>
        <taxon>Sordariales</taxon>
        <taxon>Chaetomiaceae</taxon>
        <taxon>Chaetomium</taxon>
    </lineage>
</organism>
<feature type="region of interest" description="Disordered" evidence="1">
    <location>
        <begin position="30"/>
        <end position="73"/>
    </location>
</feature>
<feature type="compositionally biased region" description="Acidic residues" evidence="1">
    <location>
        <begin position="58"/>
        <end position="73"/>
    </location>
</feature>
<dbReference type="RefSeq" id="XP_062726836.1">
    <property type="nucleotide sequence ID" value="XM_062870192.1"/>
</dbReference>
<evidence type="ECO:0000313" key="2">
    <source>
        <dbReference type="EMBL" id="KAK3311056.1"/>
    </source>
</evidence>
<dbReference type="Proteomes" id="UP001273166">
    <property type="component" value="Unassembled WGS sequence"/>
</dbReference>
<dbReference type="GeneID" id="87889021"/>
<keyword evidence="3" id="KW-1185">Reference proteome</keyword>
<feature type="compositionally biased region" description="Basic and acidic residues" evidence="1">
    <location>
        <begin position="410"/>
        <end position="426"/>
    </location>
</feature>
<reference evidence="2" key="1">
    <citation type="journal article" date="2023" name="Mol. Phylogenet. Evol.">
        <title>Genome-scale phylogeny and comparative genomics of the fungal order Sordariales.</title>
        <authorList>
            <person name="Hensen N."/>
            <person name="Bonometti L."/>
            <person name="Westerberg I."/>
            <person name="Brannstrom I.O."/>
            <person name="Guillou S."/>
            <person name="Cros-Aarteil S."/>
            <person name="Calhoun S."/>
            <person name="Haridas S."/>
            <person name="Kuo A."/>
            <person name="Mondo S."/>
            <person name="Pangilinan J."/>
            <person name="Riley R."/>
            <person name="LaButti K."/>
            <person name="Andreopoulos B."/>
            <person name="Lipzen A."/>
            <person name="Chen C."/>
            <person name="Yan M."/>
            <person name="Daum C."/>
            <person name="Ng V."/>
            <person name="Clum A."/>
            <person name="Steindorff A."/>
            <person name="Ohm R.A."/>
            <person name="Martin F."/>
            <person name="Silar P."/>
            <person name="Natvig D.O."/>
            <person name="Lalanne C."/>
            <person name="Gautier V."/>
            <person name="Ament-Velasquez S.L."/>
            <person name="Kruys A."/>
            <person name="Hutchinson M.I."/>
            <person name="Powell A.J."/>
            <person name="Barry K."/>
            <person name="Miller A.N."/>
            <person name="Grigoriev I.V."/>
            <person name="Debuchy R."/>
            <person name="Gladieux P."/>
            <person name="Hiltunen Thoren M."/>
            <person name="Johannesson H."/>
        </authorList>
    </citation>
    <scope>NUCLEOTIDE SEQUENCE</scope>
    <source>
        <strain evidence="2">CBS 333.67</strain>
    </source>
</reference>
<reference evidence="2" key="2">
    <citation type="submission" date="2023-06" db="EMBL/GenBank/DDBJ databases">
        <authorList>
            <consortium name="Lawrence Berkeley National Laboratory"/>
            <person name="Mondo S.J."/>
            <person name="Hensen N."/>
            <person name="Bonometti L."/>
            <person name="Westerberg I."/>
            <person name="Brannstrom I.O."/>
            <person name="Guillou S."/>
            <person name="Cros-Aarteil S."/>
            <person name="Calhoun S."/>
            <person name="Haridas S."/>
            <person name="Kuo A."/>
            <person name="Pangilinan J."/>
            <person name="Riley R."/>
            <person name="Labutti K."/>
            <person name="Andreopoulos B."/>
            <person name="Lipzen A."/>
            <person name="Chen C."/>
            <person name="Yanf M."/>
            <person name="Daum C."/>
            <person name="Ng V."/>
            <person name="Clum A."/>
            <person name="Steindorff A."/>
            <person name="Ohm R."/>
            <person name="Martin F."/>
            <person name="Silar P."/>
            <person name="Natvig D."/>
            <person name="Lalanne C."/>
            <person name="Gautier V."/>
            <person name="Ament-Velasquez S.L."/>
            <person name="Kruys A."/>
            <person name="Hutchinson M.I."/>
            <person name="Powell A.J."/>
            <person name="Barry K."/>
            <person name="Miller A.N."/>
            <person name="Grigoriev I.V."/>
            <person name="Debuchy R."/>
            <person name="Gladieux P."/>
            <person name="Thoren M.H."/>
            <person name="Johannesson H."/>
        </authorList>
    </citation>
    <scope>NUCLEOTIDE SEQUENCE</scope>
    <source>
        <strain evidence="2">CBS 333.67</strain>
    </source>
</reference>
<sequence length="445" mass="50147">MTSNAPLSRPQRAAALIARVKVQEQGRIKASANTQYIPPIPQPRGPALPAKRRRVEVEIPDNEDDVDNPDSEDDVELLDSEDDFDISDSKHDIFEQAPLVASDEGISNIDAADENSPWVGENGLTRIGPQPQKECPFVLSGPLSEVETVIKRMCFANLAATDADPGELEVRMHELEMAIRSRLMPHGDGHVRMLRDYTGTEMSLAPGAWSRGLEAFYPFAKQHDECLYHVSSNDLPLSHNAHRKQLEEWGQWDLPKQQAVLEVLRTGKFRPAIQEELGSWNIRELIGETSARGLLLSKLVSAMDISWETTYGWLQQVATEYGLTADEFKDWCTARSPSNAGERVFYPFHVSSRPEVEELQWDWGTLYATAVRMLRNMRSRCNRWAEQAGEGEAKMDALRPHCLVVSPPMQEDKGRQEQERRAEHSVRGNRLRYTRPMGPPGCALA</sequence>
<feature type="region of interest" description="Disordered" evidence="1">
    <location>
        <begin position="407"/>
        <end position="445"/>
    </location>
</feature>
<accession>A0AAJ0M6N0</accession>